<evidence type="ECO:0000259" key="4">
    <source>
        <dbReference type="Pfam" id="PF22178"/>
    </source>
</evidence>
<dbReference type="AlphaFoldDB" id="A0A379Z0V1"/>
<dbReference type="Gene3D" id="2.40.50.230">
    <property type="entry name" value="Gp5 N-terminal domain"/>
    <property type="match status" value="1"/>
</dbReference>
<evidence type="ECO:0000313" key="6">
    <source>
        <dbReference type="Proteomes" id="UP000254069"/>
    </source>
</evidence>
<organism evidence="5 6">
    <name type="scientific">Shewanella algae</name>
    <dbReference type="NCBI Taxonomy" id="38313"/>
    <lineage>
        <taxon>Bacteria</taxon>
        <taxon>Pseudomonadati</taxon>
        <taxon>Pseudomonadota</taxon>
        <taxon>Gammaproteobacteria</taxon>
        <taxon>Alteromonadales</taxon>
        <taxon>Shewanellaceae</taxon>
        <taxon>Shewanella</taxon>
    </lineage>
</organism>
<dbReference type="SUPFAM" id="SSF69279">
    <property type="entry name" value="Phage tail proteins"/>
    <property type="match status" value="2"/>
</dbReference>
<dbReference type="PANTHER" id="PTHR32305">
    <property type="match status" value="1"/>
</dbReference>
<evidence type="ECO:0000256" key="2">
    <source>
        <dbReference type="SAM" id="MobiDB-lite"/>
    </source>
</evidence>
<dbReference type="NCBIfam" id="TIGR01646">
    <property type="entry name" value="vgr_GE"/>
    <property type="match status" value="1"/>
</dbReference>
<dbReference type="Proteomes" id="UP000254069">
    <property type="component" value="Unassembled WGS sequence"/>
</dbReference>
<feature type="domain" description="Gp5/Type VI secretion system Vgr C-terminal trimerisation" evidence="4">
    <location>
        <begin position="472"/>
        <end position="574"/>
    </location>
</feature>
<dbReference type="InterPro" id="IPR037026">
    <property type="entry name" value="Vgr_OB-fold_dom_sf"/>
</dbReference>
<accession>A0A379Z0V1</accession>
<feature type="domain" description="Gp5/Type VI secretion system Vgr protein OB-fold" evidence="3">
    <location>
        <begin position="388"/>
        <end position="453"/>
    </location>
</feature>
<gene>
    <name evidence="5" type="ORF">NCTC10738_00738</name>
</gene>
<dbReference type="PANTHER" id="PTHR32305:SF11">
    <property type="entry name" value="TYPE VI SECRETION SYSTEM SPIKE PROTEIN VGRG3"/>
    <property type="match status" value="1"/>
</dbReference>
<evidence type="ECO:0000313" key="5">
    <source>
        <dbReference type="EMBL" id="SUI53163.1"/>
    </source>
</evidence>
<sequence length="892" mass="98541">MSHQGSGMRFGFKAGSLAEDSLSVLSFKLEESLSSPYVVELELLSRRDDIKASDLVDQSGVLSWWQDGECQRELHGIVSRFGRGDSGHRQTRYRLRLEPALSRLQLRRNSRIFQEKSLTDIIAVLFGEMGITDYAFRCDPRHEGRKREYCVQYGESDFDFFERLTREAGLFYYFEHSSDKHTLVLCDALDKLSLSPHSYPYNALAGGRAEQASVRSAEYRHRRAESGTTLKDYSFRKPAYSFLQPSTEDTDWQQSGYEHFDYPGRYKDDADGKLFSKVRLAGLRRESEQLLLKSDQLQALSGQKFALSEHPDASLNREWVIVGVSHTGEQGNAAEEDNSSRGTTYSNEIVAVPSSMQWQAEPKAKPQMAGPQIATVVGPKDEEIFCDEYGRVKVQFPWDRYAKGDEHGSCWIRVSQGWAGGQYGFMALPRIGHEVIVSFLDGDPDQPIITGRAFHAVNQVPYALPAHKTRTVLKTQSHKGEGSNELRFEDEAGEEEIYLHAQKDLNLLTENDRHEHIKHDSHLDVGNERRSRIGGNEHLTVLGESRQQVTGDKSLIVDGSQQIKVADKYLLQAGPEIQLKAGAKIVIESGAEVTLKAGGSFVKVDPAGVHLSGPGINLNSGGSPGSASGFSGLAPVLPGAVEQAILPQGGSVPLSALLVAEEFAAPAVQVCPLTEEEAQSQPQAQSQSAAETSAEADTAETADTAAGGGAASAVAPGAADSQQAETQPQTEETEAERFRREVIRPTLAKLDVVDEDAEILLLGTAAHESHLTMRDQMGNGPAKGLYQMEPATHNDIWDNFLKYKSKLAKKVSALQGSDDRLSELRNNDEYATAMAYVHYARARFRTGEAFPDGQDIKAVAKYWKQYYNTVLGKGTVEKFEQDWWRITGKADK</sequence>
<protein>
    <submittedName>
        <fullName evidence="5">Uncharacterized protein conserved in bacteria</fullName>
    </submittedName>
</protein>
<evidence type="ECO:0000256" key="1">
    <source>
        <dbReference type="ARBA" id="ARBA00005558"/>
    </source>
</evidence>
<proteinExistence type="inferred from homology"/>
<dbReference type="InterPro" id="IPR017847">
    <property type="entry name" value="T6SS_RhsGE_Vgr_subset"/>
</dbReference>
<reference evidence="5 6" key="1">
    <citation type="submission" date="2018-06" db="EMBL/GenBank/DDBJ databases">
        <authorList>
            <consortium name="Pathogen Informatics"/>
            <person name="Doyle S."/>
        </authorList>
    </citation>
    <scope>NUCLEOTIDE SEQUENCE [LARGE SCALE GENOMIC DNA]</scope>
    <source>
        <strain evidence="5 6">NCTC10738</strain>
    </source>
</reference>
<dbReference type="Gene3D" id="4.10.220.110">
    <property type="match status" value="1"/>
</dbReference>
<name>A0A379Z0V1_9GAMM</name>
<dbReference type="InterPro" id="IPR006533">
    <property type="entry name" value="T6SS_Vgr_RhsGE"/>
</dbReference>
<dbReference type="SUPFAM" id="SSF69255">
    <property type="entry name" value="gp5 N-terminal domain-like"/>
    <property type="match status" value="1"/>
</dbReference>
<dbReference type="SUPFAM" id="SSF69349">
    <property type="entry name" value="Phage fibre proteins"/>
    <property type="match status" value="1"/>
</dbReference>
<feature type="compositionally biased region" description="Low complexity" evidence="2">
    <location>
        <begin position="679"/>
        <end position="730"/>
    </location>
</feature>
<dbReference type="Pfam" id="PF05954">
    <property type="entry name" value="Phage_GPD"/>
    <property type="match status" value="1"/>
</dbReference>
<dbReference type="InterPro" id="IPR054030">
    <property type="entry name" value="Gp5_Vgr_C"/>
</dbReference>
<dbReference type="InterPro" id="IPR050708">
    <property type="entry name" value="T6SS_VgrG/RHS"/>
</dbReference>
<dbReference type="RefSeq" id="WP_220273012.1">
    <property type="nucleotide sequence ID" value="NZ_UGYO01000001.1"/>
</dbReference>
<evidence type="ECO:0000259" key="3">
    <source>
        <dbReference type="Pfam" id="PF04717"/>
    </source>
</evidence>
<keyword evidence="6" id="KW-1185">Reference proteome</keyword>
<dbReference type="Gene3D" id="3.55.50.10">
    <property type="entry name" value="Baseplate protein-like domains"/>
    <property type="match status" value="1"/>
</dbReference>
<dbReference type="NCBIfam" id="TIGR03361">
    <property type="entry name" value="VI_Rhs_Vgr"/>
    <property type="match status" value="1"/>
</dbReference>
<feature type="region of interest" description="Disordered" evidence="2">
    <location>
        <begin position="674"/>
        <end position="739"/>
    </location>
</feature>
<dbReference type="Gene3D" id="2.30.110.50">
    <property type="match status" value="1"/>
</dbReference>
<dbReference type="InterPro" id="IPR006531">
    <property type="entry name" value="Gp5/Vgr_OB"/>
</dbReference>
<dbReference type="Pfam" id="PF04717">
    <property type="entry name" value="Phage_base_V"/>
    <property type="match status" value="1"/>
</dbReference>
<comment type="similarity">
    <text evidence="1">Belongs to the VgrG protein family.</text>
</comment>
<dbReference type="EMBL" id="UGYO01000001">
    <property type="protein sequence ID" value="SUI53163.1"/>
    <property type="molecule type" value="Genomic_DNA"/>
</dbReference>
<dbReference type="Pfam" id="PF22178">
    <property type="entry name" value="Gp5_trimer_C"/>
    <property type="match status" value="1"/>
</dbReference>